<dbReference type="Pfam" id="PF13392">
    <property type="entry name" value="HNH_3"/>
    <property type="match status" value="1"/>
</dbReference>
<dbReference type="EMBL" id="JBHSLW010000067">
    <property type="protein sequence ID" value="MFC5423226.1"/>
    <property type="molecule type" value="Genomic_DNA"/>
</dbReference>
<protein>
    <submittedName>
        <fullName evidence="2">HNH endonuclease signature motif containing protein</fullName>
        <ecNumber evidence="2">3.1.-.-</ecNumber>
    </submittedName>
</protein>
<name>A0ABW0IY22_9HYPH</name>
<dbReference type="InterPro" id="IPR044925">
    <property type="entry name" value="His-Me_finger_sf"/>
</dbReference>
<dbReference type="EC" id="3.1.-.-" evidence="2"/>
<sequence length="263" mass="29491">MMRTPENRRLHPLGATYGSLTVIGFEGRARRVRCSCGTEKIIRTDHLTRVKSCGCRGSLSLSKLRASVGDEMKCQECGITVQRGSYGRAYWSSRKFCSNECHFASDRKGREAKFWLKVRKAKSPNGCWLWAGKRDQDGYGRVRYHGVETPAHRKAYELKCGEIPAGMVVRHSCDNPPCVNPAHLSVGTVADNSADMMSRGRSAVRIGQKNTAAKLTELQVRSIFSDQRHYREIADAHSISSWTVFDIKAGRSWGHLRLKEASL</sequence>
<keyword evidence="2" id="KW-0255">Endonuclease</keyword>
<dbReference type="GO" id="GO:0016787">
    <property type="term" value="F:hydrolase activity"/>
    <property type="evidence" value="ECO:0007669"/>
    <property type="project" value="UniProtKB-KW"/>
</dbReference>
<keyword evidence="3" id="KW-1185">Reference proteome</keyword>
<reference evidence="3" key="1">
    <citation type="journal article" date="2019" name="Int. J. Syst. Evol. Microbiol.">
        <title>The Global Catalogue of Microorganisms (GCM) 10K type strain sequencing project: providing services to taxonomists for standard genome sequencing and annotation.</title>
        <authorList>
            <consortium name="The Broad Institute Genomics Platform"/>
            <consortium name="The Broad Institute Genome Sequencing Center for Infectious Disease"/>
            <person name="Wu L."/>
            <person name="Ma J."/>
        </authorList>
    </citation>
    <scope>NUCLEOTIDE SEQUENCE [LARGE SCALE GENOMIC DNA]</scope>
    <source>
        <strain evidence="3">NCAIM B.01391</strain>
    </source>
</reference>
<comment type="caution">
    <text evidence="2">The sequence shown here is derived from an EMBL/GenBank/DDBJ whole genome shotgun (WGS) entry which is preliminary data.</text>
</comment>
<evidence type="ECO:0000259" key="1">
    <source>
        <dbReference type="Pfam" id="PF13392"/>
    </source>
</evidence>
<dbReference type="GO" id="GO:0004519">
    <property type="term" value="F:endonuclease activity"/>
    <property type="evidence" value="ECO:0007669"/>
    <property type="project" value="UniProtKB-KW"/>
</dbReference>
<organism evidence="2 3">
    <name type="scientific">Bosea eneae</name>
    <dbReference type="NCBI Taxonomy" id="151454"/>
    <lineage>
        <taxon>Bacteria</taxon>
        <taxon>Pseudomonadati</taxon>
        <taxon>Pseudomonadota</taxon>
        <taxon>Alphaproteobacteria</taxon>
        <taxon>Hyphomicrobiales</taxon>
        <taxon>Boseaceae</taxon>
        <taxon>Bosea</taxon>
    </lineage>
</organism>
<evidence type="ECO:0000313" key="3">
    <source>
        <dbReference type="Proteomes" id="UP001596053"/>
    </source>
</evidence>
<keyword evidence="2" id="KW-0378">Hydrolase</keyword>
<dbReference type="SUPFAM" id="SSF54060">
    <property type="entry name" value="His-Me finger endonucleases"/>
    <property type="match status" value="1"/>
</dbReference>
<accession>A0ABW0IY22</accession>
<dbReference type="Gene3D" id="3.90.75.10">
    <property type="entry name" value="Homing Intron 3 (I-ppo) Encoded Endonuclease, Chain A"/>
    <property type="match status" value="1"/>
</dbReference>
<dbReference type="Proteomes" id="UP001596053">
    <property type="component" value="Unassembled WGS sequence"/>
</dbReference>
<feature type="domain" description="HNH nuclease" evidence="1">
    <location>
        <begin position="151"/>
        <end position="193"/>
    </location>
</feature>
<dbReference type="InterPro" id="IPR003615">
    <property type="entry name" value="HNH_nuc"/>
</dbReference>
<gene>
    <name evidence="2" type="ORF">ACFPOB_27145</name>
</gene>
<proteinExistence type="predicted"/>
<keyword evidence="2" id="KW-0540">Nuclease</keyword>
<evidence type="ECO:0000313" key="2">
    <source>
        <dbReference type="EMBL" id="MFC5423226.1"/>
    </source>
</evidence>
<dbReference type="InterPro" id="IPR044930">
    <property type="entry name" value="Homing_endonuclease_His-Me"/>
</dbReference>